<name>A0ABY8QKR6_9RHOB</name>
<dbReference type="InterPro" id="IPR050571">
    <property type="entry name" value="Class-IV_PLP-Dep_Aminotrnsfr"/>
</dbReference>
<evidence type="ECO:0000313" key="4">
    <source>
        <dbReference type="Proteomes" id="UP001241605"/>
    </source>
</evidence>
<dbReference type="PANTHER" id="PTHR42743:SF11">
    <property type="entry name" value="AMINODEOXYCHORISMATE LYASE"/>
    <property type="match status" value="1"/>
</dbReference>
<dbReference type="Proteomes" id="UP001241605">
    <property type="component" value="Chromosome"/>
</dbReference>
<dbReference type="GO" id="GO:0016787">
    <property type="term" value="F:hydrolase activity"/>
    <property type="evidence" value="ECO:0007669"/>
    <property type="project" value="UniProtKB-KW"/>
</dbReference>
<protein>
    <submittedName>
        <fullName evidence="3">HAD family hydrolase</fullName>
    </submittedName>
</protein>
<reference evidence="3 4" key="1">
    <citation type="submission" date="2023-05" db="EMBL/GenBank/DDBJ databases">
        <title>YMD87, complete Genome.</title>
        <authorList>
            <person name="Zhang J."/>
            <person name="Xu X."/>
        </authorList>
    </citation>
    <scope>NUCLEOTIDE SEQUENCE [LARGE SCALE GENOMIC DNA]</scope>
    <source>
        <strain evidence="3 4">YMD87</strain>
    </source>
</reference>
<dbReference type="SUPFAM" id="SSF52540">
    <property type="entry name" value="P-loop containing nucleoside triphosphate hydrolases"/>
    <property type="match status" value="1"/>
</dbReference>
<dbReference type="InterPro" id="IPR027417">
    <property type="entry name" value="P-loop_NTPase"/>
</dbReference>
<dbReference type="PANTHER" id="PTHR42743">
    <property type="entry name" value="AMINO-ACID AMINOTRANSFERASE"/>
    <property type="match status" value="1"/>
</dbReference>
<proteinExistence type="inferred from homology"/>
<accession>A0ABY8QKR6</accession>
<organism evidence="3 4">
    <name type="scientific">Tropicibacter oceani</name>
    <dbReference type="NCBI Taxonomy" id="3058420"/>
    <lineage>
        <taxon>Bacteria</taxon>
        <taxon>Pseudomonadati</taxon>
        <taxon>Pseudomonadota</taxon>
        <taxon>Alphaproteobacteria</taxon>
        <taxon>Rhodobacterales</taxon>
        <taxon>Roseobacteraceae</taxon>
        <taxon>Tropicibacter</taxon>
    </lineage>
</organism>
<keyword evidence="4" id="KW-1185">Reference proteome</keyword>
<dbReference type="EMBL" id="CP124616">
    <property type="protein sequence ID" value="WGW04596.1"/>
    <property type="molecule type" value="Genomic_DNA"/>
</dbReference>
<evidence type="ECO:0000256" key="2">
    <source>
        <dbReference type="ARBA" id="ARBA00023304"/>
    </source>
</evidence>
<evidence type="ECO:0000256" key="1">
    <source>
        <dbReference type="ARBA" id="ARBA00009320"/>
    </source>
</evidence>
<keyword evidence="2" id="KW-0100">Branched-chain amino acid biosynthesis</keyword>
<keyword evidence="3" id="KW-0378">Hydrolase</keyword>
<evidence type="ECO:0000313" key="3">
    <source>
        <dbReference type="EMBL" id="WGW04596.1"/>
    </source>
</evidence>
<dbReference type="Pfam" id="PF19798">
    <property type="entry name" value="Sulfotransfer_5"/>
    <property type="match status" value="1"/>
</dbReference>
<sequence>MKIAMWSGPRNLSTALMYSFGNRADFHAVDEPFYGPYLRITGLDHPMRDAVLTSRLESAVEVEQSLLGPIPNGKPNAYHKHMCQHMVDGIPRGFMAGCVNVFLLRHPARVVASFLNGYPQATEDDIGFARQAALFQHCRDLGQNPVVVDSADIRADPQGMLRAMCQAIGLDWDPAMLSWPKGPKPFDGAWAPHWYASVHDSSGFAGPEGALPSLDARGQALTETAMPYFDAMARNALKI</sequence>
<dbReference type="Gene3D" id="3.40.50.300">
    <property type="entry name" value="P-loop containing nucleotide triphosphate hydrolases"/>
    <property type="match status" value="1"/>
</dbReference>
<comment type="similarity">
    <text evidence="1">Belongs to the class-IV pyridoxal-phosphate-dependent aminotransferase family.</text>
</comment>
<gene>
    <name evidence="3" type="ORF">QF118_03325</name>
</gene>
<keyword evidence="2" id="KW-0028">Amino-acid biosynthesis</keyword>
<dbReference type="RefSeq" id="WP_282301231.1">
    <property type="nucleotide sequence ID" value="NZ_CP124616.1"/>
</dbReference>